<dbReference type="OrthoDB" id="39497at2759"/>
<dbReference type="InterPro" id="IPR000591">
    <property type="entry name" value="DEP_dom"/>
</dbReference>
<dbReference type="GO" id="GO:0005096">
    <property type="term" value="F:GTPase activator activity"/>
    <property type="evidence" value="ECO:0007669"/>
    <property type="project" value="InterPro"/>
</dbReference>
<dbReference type="InterPro" id="IPR036388">
    <property type="entry name" value="WH-like_DNA-bd_sf"/>
</dbReference>
<dbReference type="InterPro" id="IPR027244">
    <property type="entry name" value="IML1"/>
</dbReference>
<evidence type="ECO:0000256" key="1">
    <source>
        <dbReference type="SAM" id="MobiDB-lite"/>
    </source>
</evidence>
<dbReference type="InterPro" id="IPR055213">
    <property type="entry name" value="IML1_double_psi_beta_barrel"/>
</dbReference>
<sequence>MVHDRRLMLTKEQASAHFPEIEFGFEAVGGMPFGEDIDTIIRGDLIINSNALPGLADGVIIEIYHPEDVGPRLLLQVQIKKDSGALIAKDNVSVEEGIAQTFNLRAYVHVIVNLVEPAKVSLDSVEVTFKDTYFARSDMWKLKECLIGTCIYLNKKLEFCSGCVRCQVYEMWCRGDRVGSGVVTRDTKVVFRSLTGMVYLFIQMSAEMWDFDIHGDLYFEKAVIGFLKDLFSKWKRQGSNHEVTIVLFSRTFYKAKSLDEFPDYMKKCLQQDHKGRFYEDFYRVAVQNERYEDWSPKLCLLKKLFYEHERKVLGCHERSGFKVPKAVNSSASQGNFLETLNISLNVFEKHYIDRSLDRTGQVSVVITPGVGVFEVDRELTNITKQRIIDNGVGSDLVCLGEQPLHAVPLFKFYSKLSSSEGVTADFSMPHNWINLSFYSSSNKQMGYNTFIPRVKIPEASQFDKKRLKGVDGNPNGTQDNVNSNVASFCAAFPTSPRDYDAYDAQVFQIPGTYWTRNPEKYESGFLRAKDCNRAVHRSATFTRKQSDVDLCISSNREDATSTEFVKEFSVRKSARCESQSAVDKSPAISIPGASTKRIMPPIISASFGALNLESRLLRGMSMREVDSDYFPPPFREGVVGSVGPEMMFSSTFEFTSSELERNGKRYSADDDVYTCSSTNVANSFCARRRLKCHSGSVSTGAMPITARSLVNPFDPSHMTIKLTSNRRRWTHIFPKGPEGVLIQQHHFQAIPASNQSQSYSSGYESDSSNDRLEQKISKRRVAAQGLESKRSETLLWGATGEQEWTPALTTGVDWKSLTIPACLPITTDYFPDDRSLWTDYVVGGTNTLEPEAVAADIKRLKYGHWKQLTTEQVFWEMEAQRLQQGFQLIVFEDKPPPSKKKLKTEPTGSLSRSSKGKKNRNNVEGSPGSGSLQLAGSPDMSEGFFSMKPSPSLSRSRVNVGNTPEVDEKFERTTYLSIGRIFHELTLSGTTISVTRYFPRHPYPSLSRQYQYRFLAPFSEKFEMSRTTFETEKLENYRWTYLDNYVCTMGESDFPLTEDLKYWRFPMLLLPNLNLALKAPEEVFHGPPYAKLFCPENLSNLYDGFLRFIEAVVNRIRRSTVNRGFPKPVYALRGYRCLSPFLLDVNCRTAYFRMQQNLKPLSSGVMRSGPTSPIATQRGGKCISPITVQQAQRLQSCDTSRSGSPDRTALGDECVEFTCTTNVPQSSEEVDPLPNMCTPNQEFFEIMRDPVEGIMLLPMQIGLPSYSFVSGDAVTWFTKRNPKVTNDLAVKKFQELLDSGYILHASGDTEVRFLNGFYLYCFSPSKIPVGSKTPIGAVRTNSGDEVSSDGQKQTEIAFPRKDIGLCSFQEEWVEVETVEVPSVALDLSAFLKPEVSESLFWWVPGNVYKTVDIEVDPNRKSDRVEYAHAKYQQHYRADTAYEIMIYWMCATGPIMGEMAMAWARKAMQYGFYLVPIPGDPFALPFSWKSDPLRGPIHVSLHWRSILEKMNPQPMHLFYEYPQESWNTRMFLFQEALVRSFGFIPFQPYQSAGISSNGNLLTVPSPGGGYTPDASGNLVGPMPQYVHFSGIAFLMIRPNPIFDGKQGSVGKPEKRSEPGFLWSWNYMLTKKWRQMAMGAPPSGVATGSSTTGSSVMEPIEIYGPKLLQEFRAFCSNQNGLLERFLNCIQLRGPLDLVRVSRVCGSKGSRMSELNPAAIPQQCDDWHGDSRWLNMHQRFVSQTKTAEPEVVFIGDSIIAQLEHTEVWDKWFVPFHVLNFGIGGDQTQHVLWRVQNDELDIIKPKVIVLLVGTNNHGHTPEQVAGGIKAILEAIREKQPQALILTLALLPRGQYRNPLRDKIARINQLMVDVIKTVPNCDLLDLGCDLLGDDQTISHRDMYDYLHLTPEGYKKTFEMLHCYLEEFFNPGKTLEN</sequence>
<dbReference type="PROSITE" id="PS50186">
    <property type="entry name" value="DEP"/>
    <property type="match status" value="1"/>
</dbReference>
<evidence type="ECO:0000313" key="4">
    <source>
        <dbReference type="Proteomes" id="UP000678499"/>
    </source>
</evidence>
<feature type="region of interest" description="Disordered" evidence="1">
    <location>
        <begin position="753"/>
        <end position="773"/>
    </location>
</feature>
<dbReference type="SUPFAM" id="SSF46785">
    <property type="entry name" value="Winged helix' DNA-binding domain"/>
    <property type="match status" value="1"/>
</dbReference>
<feature type="region of interest" description="Disordered" evidence="1">
    <location>
        <begin position="893"/>
        <end position="935"/>
    </location>
</feature>
<protein>
    <recommendedName>
        <fullName evidence="2">DEP domain-containing protein</fullName>
    </recommendedName>
</protein>
<dbReference type="InterPro" id="IPR036514">
    <property type="entry name" value="SGNH_hydro_sf"/>
</dbReference>
<feature type="compositionally biased region" description="Low complexity" evidence="1">
    <location>
        <begin position="753"/>
        <end position="766"/>
    </location>
</feature>
<feature type="domain" description="DEP" evidence="2">
    <location>
        <begin position="1267"/>
        <end position="1324"/>
    </location>
</feature>
<accession>A0A7R9G8Z2</accession>
<dbReference type="Proteomes" id="UP000678499">
    <property type="component" value="Unassembled WGS sequence"/>
</dbReference>
<dbReference type="Pfam" id="PF23013">
    <property type="entry name" value="IML1_N"/>
    <property type="match status" value="1"/>
</dbReference>
<dbReference type="InterPro" id="IPR048255">
    <property type="entry name" value="IML1_N"/>
</dbReference>
<proteinExistence type="predicted"/>
<dbReference type="Gene3D" id="3.40.50.1110">
    <property type="entry name" value="SGNH hydrolase"/>
    <property type="match status" value="1"/>
</dbReference>
<dbReference type="EMBL" id="OA882043">
    <property type="protein sequence ID" value="CAD7272137.1"/>
    <property type="molecule type" value="Genomic_DNA"/>
</dbReference>
<evidence type="ECO:0000313" key="3">
    <source>
        <dbReference type="EMBL" id="CAD7272137.1"/>
    </source>
</evidence>
<dbReference type="GO" id="GO:0034198">
    <property type="term" value="P:cellular response to amino acid starvation"/>
    <property type="evidence" value="ECO:0007669"/>
    <property type="project" value="TreeGrafter"/>
</dbReference>
<dbReference type="Pfam" id="PF12257">
    <property type="entry name" value="IML1"/>
    <property type="match status" value="1"/>
</dbReference>
<dbReference type="GO" id="GO:0035556">
    <property type="term" value="P:intracellular signal transduction"/>
    <property type="evidence" value="ECO:0007669"/>
    <property type="project" value="InterPro"/>
</dbReference>
<dbReference type="CDD" id="cd01820">
    <property type="entry name" value="PAF_acetylesterase_like"/>
    <property type="match status" value="1"/>
</dbReference>
<gene>
    <name evidence="3" type="ORF">NMOB1V02_LOCUS85</name>
</gene>
<dbReference type="GO" id="GO:1990130">
    <property type="term" value="C:GATOR1 complex"/>
    <property type="evidence" value="ECO:0007669"/>
    <property type="project" value="TreeGrafter"/>
</dbReference>
<dbReference type="InterPro" id="IPR013830">
    <property type="entry name" value="SGNH_hydro"/>
</dbReference>
<dbReference type="SUPFAM" id="SSF52266">
    <property type="entry name" value="SGNH hydrolase"/>
    <property type="match status" value="1"/>
</dbReference>
<keyword evidence="4" id="KW-1185">Reference proteome</keyword>
<organism evidence="3">
    <name type="scientific">Notodromas monacha</name>
    <dbReference type="NCBI Taxonomy" id="399045"/>
    <lineage>
        <taxon>Eukaryota</taxon>
        <taxon>Metazoa</taxon>
        <taxon>Ecdysozoa</taxon>
        <taxon>Arthropoda</taxon>
        <taxon>Crustacea</taxon>
        <taxon>Oligostraca</taxon>
        <taxon>Ostracoda</taxon>
        <taxon>Podocopa</taxon>
        <taxon>Podocopida</taxon>
        <taxon>Cypridocopina</taxon>
        <taxon>Cypridoidea</taxon>
        <taxon>Cyprididae</taxon>
        <taxon>Notodromas</taxon>
    </lineage>
</organism>
<reference evidence="3" key="1">
    <citation type="submission" date="2020-11" db="EMBL/GenBank/DDBJ databases">
        <authorList>
            <person name="Tran Van P."/>
        </authorList>
    </citation>
    <scope>NUCLEOTIDE SEQUENCE</scope>
</reference>
<dbReference type="InterPro" id="IPR036390">
    <property type="entry name" value="WH_DNA-bd_sf"/>
</dbReference>
<evidence type="ECO:0000259" key="2">
    <source>
        <dbReference type="PROSITE" id="PS50186"/>
    </source>
</evidence>
<dbReference type="PANTHER" id="PTHR13179:SF8">
    <property type="entry name" value="GATOR COMPLEX PROTEIN DEPDC5"/>
    <property type="match status" value="1"/>
</dbReference>
<name>A0A7R9G8Z2_9CRUS</name>
<dbReference type="Pfam" id="PF13472">
    <property type="entry name" value="Lipase_GDSL_2"/>
    <property type="match status" value="1"/>
</dbReference>
<dbReference type="GO" id="GO:1904262">
    <property type="term" value="P:negative regulation of TORC1 signaling"/>
    <property type="evidence" value="ECO:0007669"/>
    <property type="project" value="TreeGrafter"/>
</dbReference>
<dbReference type="Gene3D" id="1.10.10.10">
    <property type="entry name" value="Winged helix-like DNA-binding domain superfamily/Winged helix DNA-binding domain"/>
    <property type="match status" value="1"/>
</dbReference>
<dbReference type="EMBL" id="CAJPEX010000006">
    <property type="protein sequence ID" value="CAG0912289.1"/>
    <property type="molecule type" value="Genomic_DNA"/>
</dbReference>
<dbReference type="GO" id="GO:0010508">
    <property type="term" value="P:positive regulation of autophagy"/>
    <property type="evidence" value="ECO:0007669"/>
    <property type="project" value="TreeGrafter"/>
</dbReference>
<dbReference type="PANTHER" id="PTHR13179">
    <property type="entry name" value="DEP DOMAIN CONTAINING PROTEIN 5"/>
    <property type="match status" value="1"/>
</dbReference>
<dbReference type="Pfam" id="PF19418">
    <property type="entry name" value="DEPDC5_CTD"/>
    <property type="match status" value="1"/>
</dbReference>
<dbReference type="GO" id="GO:0005765">
    <property type="term" value="C:lysosomal membrane"/>
    <property type="evidence" value="ECO:0007669"/>
    <property type="project" value="TreeGrafter"/>
</dbReference>
<dbReference type="InterPro" id="IPR045838">
    <property type="entry name" value="DEPDC5_CTD"/>
</dbReference>